<accession>A0A4R4SLV0</accession>
<evidence type="ECO:0000313" key="1">
    <source>
        <dbReference type="EMBL" id="TDC62553.1"/>
    </source>
</evidence>
<comment type="caution">
    <text evidence="1">The sequence shown here is derived from an EMBL/GenBank/DDBJ whole genome shotgun (WGS) entry which is preliminary data.</text>
</comment>
<name>A0A4R4SLV0_9ACTN</name>
<sequence length="61" mass="7400">MPRHGALPRHRPRRDSPRWRAASTAALLYRAARAYSRGGPLRFAWYAALLFWRRRNRRLRR</sequence>
<dbReference type="EMBL" id="SMKI01000635">
    <property type="protein sequence ID" value="TDC62553.1"/>
    <property type="molecule type" value="Genomic_DNA"/>
</dbReference>
<protein>
    <submittedName>
        <fullName evidence="1">Uncharacterized protein</fullName>
    </submittedName>
</protein>
<gene>
    <name evidence="1" type="ORF">E1283_33910</name>
</gene>
<keyword evidence="2" id="KW-1185">Reference proteome</keyword>
<reference evidence="1 2" key="1">
    <citation type="submission" date="2019-03" db="EMBL/GenBank/DDBJ databases">
        <title>Draft genome sequences of novel Actinobacteria.</title>
        <authorList>
            <person name="Sahin N."/>
            <person name="Ay H."/>
            <person name="Saygin H."/>
        </authorList>
    </citation>
    <scope>NUCLEOTIDE SEQUENCE [LARGE SCALE GENOMIC DNA]</scope>
    <source>
        <strain evidence="1 2">DSM 41900</strain>
    </source>
</reference>
<dbReference type="RefSeq" id="WP_132822011.1">
    <property type="nucleotide sequence ID" value="NZ_SMKI01000635.1"/>
</dbReference>
<proteinExistence type="predicted"/>
<evidence type="ECO:0000313" key="2">
    <source>
        <dbReference type="Proteomes" id="UP000295345"/>
    </source>
</evidence>
<dbReference type="Proteomes" id="UP000295345">
    <property type="component" value="Unassembled WGS sequence"/>
</dbReference>
<dbReference type="AlphaFoldDB" id="A0A4R4SLV0"/>
<organism evidence="1 2">
    <name type="scientific">Streptomyces hainanensis</name>
    <dbReference type="NCBI Taxonomy" id="402648"/>
    <lineage>
        <taxon>Bacteria</taxon>
        <taxon>Bacillati</taxon>
        <taxon>Actinomycetota</taxon>
        <taxon>Actinomycetes</taxon>
        <taxon>Kitasatosporales</taxon>
        <taxon>Streptomycetaceae</taxon>
        <taxon>Streptomyces</taxon>
    </lineage>
</organism>